<keyword evidence="3" id="KW-1185">Reference proteome</keyword>
<dbReference type="AlphaFoldDB" id="A0A2I0UF37"/>
<dbReference type="PANTHER" id="PTHR33332">
    <property type="entry name" value="REVERSE TRANSCRIPTASE DOMAIN-CONTAINING PROTEIN"/>
    <property type="match status" value="1"/>
</dbReference>
<feature type="region of interest" description="Disordered" evidence="1">
    <location>
        <begin position="31"/>
        <end position="62"/>
    </location>
</feature>
<dbReference type="OrthoDB" id="6155261at2759"/>
<accession>A0A2I0UF37</accession>
<dbReference type="EMBL" id="KZ505814">
    <property type="protein sequence ID" value="PKU44633.1"/>
    <property type="molecule type" value="Genomic_DNA"/>
</dbReference>
<protein>
    <submittedName>
        <fullName evidence="2">Uncharacterized protein</fullName>
    </submittedName>
</protein>
<dbReference type="Proteomes" id="UP000233556">
    <property type="component" value="Unassembled WGS sequence"/>
</dbReference>
<evidence type="ECO:0000313" key="3">
    <source>
        <dbReference type="Proteomes" id="UP000233556"/>
    </source>
</evidence>
<gene>
    <name evidence="2" type="ORF">llap_5069</name>
</gene>
<evidence type="ECO:0000256" key="1">
    <source>
        <dbReference type="SAM" id="MobiDB-lite"/>
    </source>
</evidence>
<sequence length="248" mass="27822">MRRGALLDLMLTNKEGLVGDVEVRASLGCSDHEMAGPQESQTLEVRDRAWSKEDSPSIEKDHLGKLDTYKSMGPDGMHPRVLRELADVIARSLSIIFERSWTTGEVPEDWRKANVTPDFKKDKKEAPGNYRRAVDIVYPNFSKAFDTVTHNILIGKLRKCGLDEKTVRWMENWLSGRAQRVVISGTESSWRLGADLLENRSEEKGMGVLVDNKLTMRQQCALVPKKANGLLGCIKKSVASRSITVIPE</sequence>
<feature type="compositionally biased region" description="Basic and acidic residues" evidence="1">
    <location>
        <begin position="44"/>
        <end position="62"/>
    </location>
</feature>
<reference evidence="3" key="1">
    <citation type="submission" date="2017-11" db="EMBL/GenBank/DDBJ databases">
        <authorList>
            <person name="Lima N.C."/>
            <person name="Parody-Merino A.M."/>
            <person name="Battley P.F."/>
            <person name="Fidler A.E."/>
            <person name="Prosdocimi F."/>
        </authorList>
    </citation>
    <scope>NUCLEOTIDE SEQUENCE [LARGE SCALE GENOMIC DNA]</scope>
</reference>
<proteinExistence type="predicted"/>
<organism evidence="2 3">
    <name type="scientific">Limosa lapponica baueri</name>
    <dbReference type="NCBI Taxonomy" id="1758121"/>
    <lineage>
        <taxon>Eukaryota</taxon>
        <taxon>Metazoa</taxon>
        <taxon>Chordata</taxon>
        <taxon>Craniata</taxon>
        <taxon>Vertebrata</taxon>
        <taxon>Euteleostomi</taxon>
        <taxon>Archelosauria</taxon>
        <taxon>Archosauria</taxon>
        <taxon>Dinosauria</taxon>
        <taxon>Saurischia</taxon>
        <taxon>Theropoda</taxon>
        <taxon>Coelurosauria</taxon>
        <taxon>Aves</taxon>
        <taxon>Neognathae</taxon>
        <taxon>Neoaves</taxon>
        <taxon>Charadriiformes</taxon>
        <taxon>Scolopacidae</taxon>
        <taxon>Limosa</taxon>
    </lineage>
</organism>
<reference evidence="3" key="2">
    <citation type="submission" date="2017-12" db="EMBL/GenBank/DDBJ databases">
        <title>Genome sequence of the Bar-tailed Godwit (Limosa lapponica baueri).</title>
        <authorList>
            <person name="Lima N.C.B."/>
            <person name="Parody-Merino A.M."/>
            <person name="Battley P.F."/>
            <person name="Fidler A.E."/>
            <person name="Prosdocimi F."/>
        </authorList>
    </citation>
    <scope>NUCLEOTIDE SEQUENCE [LARGE SCALE GENOMIC DNA]</scope>
</reference>
<name>A0A2I0UF37_LIMLA</name>
<evidence type="ECO:0000313" key="2">
    <source>
        <dbReference type="EMBL" id="PKU44633.1"/>
    </source>
</evidence>